<gene>
    <name evidence="1" type="ORF">TNCV_1017451</name>
</gene>
<evidence type="ECO:0000313" key="1">
    <source>
        <dbReference type="EMBL" id="GFY24699.1"/>
    </source>
</evidence>
<evidence type="ECO:0000313" key="2">
    <source>
        <dbReference type="Proteomes" id="UP000887159"/>
    </source>
</evidence>
<proteinExistence type="predicted"/>
<organism evidence="1 2">
    <name type="scientific">Trichonephila clavipes</name>
    <name type="common">Golden silk orbweaver</name>
    <name type="synonym">Nephila clavipes</name>
    <dbReference type="NCBI Taxonomy" id="2585209"/>
    <lineage>
        <taxon>Eukaryota</taxon>
        <taxon>Metazoa</taxon>
        <taxon>Ecdysozoa</taxon>
        <taxon>Arthropoda</taxon>
        <taxon>Chelicerata</taxon>
        <taxon>Arachnida</taxon>
        <taxon>Araneae</taxon>
        <taxon>Araneomorphae</taxon>
        <taxon>Entelegynae</taxon>
        <taxon>Araneoidea</taxon>
        <taxon>Nephilidae</taxon>
        <taxon>Trichonephila</taxon>
    </lineage>
</organism>
<protein>
    <submittedName>
        <fullName evidence="1">Uncharacterized protein</fullName>
    </submittedName>
</protein>
<name>A0A8X6VYD5_TRICX</name>
<reference evidence="1" key="1">
    <citation type="submission" date="2020-08" db="EMBL/GenBank/DDBJ databases">
        <title>Multicomponent nature underlies the extraordinary mechanical properties of spider dragline silk.</title>
        <authorList>
            <person name="Kono N."/>
            <person name="Nakamura H."/>
            <person name="Mori M."/>
            <person name="Yoshida Y."/>
            <person name="Ohtoshi R."/>
            <person name="Malay A.D."/>
            <person name="Moran D.A.P."/>
            <person name="Tomita M."/>
            <person name="Numata K."/>
            <person name="Arakawa K."/>
        </authorList>
    </citation>
    <scope>NUCLEOTIDE SEQUENCE</scope>
</reference>
<accession>A0A8X6VYD5</accession>
<dbReference type="AlphaFoldDB" id="A0A8X6VYD5"/>
<comment type="caution">
    <text evidence="1">The sequence shown here is derived from an EMBL/GenBank/DDBJ whole genome shotgun (WGS) entry which is preliminary data.</text>
</comment>
<dbReference type="Proteomes" id="UP000887159">
    <property type="component" value="Unassembled WGS sequence"/>
</dbReference>
<keyword evidence="2" id="KW-1185">Reference proteome</keyword>
<sequence>MWDPLVFSEHDFATDHEVVGDEFENNRANPLTLRREARESEKGVKILKLSSGWPKSIKSRPNSPVASTSKEDVIRCPACEEEYCDPPTEE</sequence>
<dbReference type="EMBL" id="BMAU01021369">
    <property type="protein sequence ID" value="GFY24699.1"/>
    <property type="molecule type" value="Genomic_DNA"/>
</dbReference>